<keyword evidence="1" id="KW-0732">Signal</keyword>
<accession>A0A7U2NG88</accession>
<dbReference type="SUPFAM" id="SSF49464">
    <property type="entry name" value="Carboxypeptidase regulatory domain-like"/>
    <property type="match status" value="1"/>
</dbReference>
<feature type="chain" id="PRO_5041141707" evidence="1">
    <location>
        <begin position="19"/>
        <end position="830"/>
    </location>
</feature>
<evidence type="ECO:0000313" key="2">
    <source>
        <dbReference type="EMBL" id="QRE04586.1"/>
    </source>
</evidence>
<reference evidence="2 3" key="1">
    <citation type="submission" date="2020-07" db="EMBL/GenBank/DDBJ databases">
        <title>Genomic characterization of Flavobacterium psychrophilum strains.</title>
        <authorList>
            <person name="Castillo D."/>
            <person name="Jorgensen J."/>
            <person name="Middelboe M."/>
        </authorList>
    </citation>
    <scope>NUCLEOTIDE SEQUENCE [LARGE SCALE GENOMIC DNA]</scope>
    <source>
        <strain evidence="2 3">FPS-R7</strain>
    </source>
</reference>
<proteinExistence type="predicted"/>
<sequence>MKKIFIIFGFLLSISNVAQTKVSGVVYDDTNATVPYANLCFKGTRECVTSDENGRFYLESESDRKILSISFVGFKTKEIILTKAVNYDMKISFSGANTLDEVKIFSGKTSKKNNPALDILRKIWERKRKNGLRQFNQYQMNKYEKVEFDMNTIDSAFMKNIVFKGMEFIFKQVDTSKITGKTYLPVFINESLSEVYGDNTNGKTKEVLKANKNSGLGTGNGVDTFIKDLYPQYDIYNNYLSFFDKNFVSPLSKTGINTYNYVLSDSAFVDKKWCYNIVFYPRRKNELTFKGDFWVNDTTFAIKKINLTASKSANVNWVKEIYIEQEFDVLNDSVFLLKRDYMMSDFALNKKESSKGVYGKRTTLYSDHKFNEVKSDKFYKEDVNNFDQSIFTKSDEFWQENRAESLNKDEAGIYKMLDTLKTVRKFKQMYTLAGILGTGYVLNGKIDYGPIFSFIGYNDVEGLRLRVGGRTYFSPNDKWRLQGYTAYGFKDDKVKYGFSGKWMVDPKSRLILSAGNRRDIEQIGVSLTTSNDIMGRSFASSSIFAGGDRSKLTNVNLTSIGAGFEPYKNLIFKAGLSYRTLASASSKFSLDFYKTLPSTLNPNGIKQSEVRQSEVEIGVDYMPGRKVVGYGVEQLQVDKNYPRIYINYNQGFKGILNSDFEYKKLQLYYRQPILIAGMGRLLTTFEVGKIFGGVPLGLIAVIPGNQSYFIIENTYSQLNYYELVTDQYASLHLEHDFNGRLFSRIPYLKKLNLREIIGIKSIYGSVSDQNIALNASGFKYQAPTNGYWEYHAGIGNIFKVFRLDFAWRGSYENLPEANKFSIKGSFGFYF</sequence>
<keyword evidence="2" id="KW-0645">Protease</keyword>
<dbReference type="InterPro" id="IPR008969">
    <property type="entry name" value="CarboxyPept-like_regulatory"/>
</dbReference>
<dbReference type="Pfam" id="PF13715">
    <property type="entry name" value="CarbopepD_reg_2"/>
    <property type="match status" value="1"/>
</dbReference>
<evidence type="ECO:0000256" key="1">
    <source>
        <dbReference type="SAM" id="SignalP"/>
    </source>
</evidence>
<evidence type="ECO:0000313" key="3">
    <source>
        <dbReference type="Proteomes" id="UP000596329"/>
    </source>
</evidence>
<dbReference type="GO" id="GO:0004180">
    <property type="term" value="F:carboxypeptidase activity"/>
    <property type="evidence" value="ECO:0007669"/>
    <property type="project" value="UniProtKB-KW"/>
</dbReference>
<organism evidence="2 3">
    <name type="scientific">Flavobacterium psychrophilum</name>
    <dbReference type="NCBI Taxonomy" id="96345"/>
    <lineage>
        <taxon>Bacteria</taxon>
        <taxon>Pseudomonadati</taxon>
        <taxon>Bacteroidota</taxon>
        <taxon>Flavobacteriia</taxon>
        <taxon>Flavobacteriales</taxon>
        <taxon>Flavobacteriaceae</taxon>
        <taxon>Flavobacterium</taxon>
    </lineage>
</organism>
<dbReference type="AlphaFoldDB" id="A0A7U2NG88"/>
<dbReference type="Pfam" id="PF18939">
    <property type="entry name" value="DUF5686"/>
    <property type="match status" value="1"/>
</dbReference>
<dbReference type="EMBL" id="CP059075">
    <property type="protein sequence ID" value="QRE04586.1"/>
    <property type="molecule type" value="Genomic_DNA"/>
</dbReference>
<protein>
    <submittedName>
        <fullName evidence="2">Carboxypeptidase-like regulatory domain-containing protein</fullName>
    </submittedName>
</protein>
<dbReference type="RefSeq" id="WP_038465992.1">
    <property type="nucleotide sequence ID" value="NZ_BJSX01000011.1"/>
</dbReference>
<dbReference type="Proteomes" id="UP000596329">
    <property type="component" value="Chromosome"/>
</dbReference>
<feature type="signal peptide" evidence="1">
    <location>
        <begin position="1"/>
        <end position="18"/>
    </location>
</feature>
<keyword evidence="2" id="KW-0121">Carboxypeptidase</keyword>
<name>A0A7U2NG88_FLAPS</name>
<keyword evidence="2" id="KW-0378">Hydrolase</keyword>
<dbReference type="InterPro" id="IPR043741">
    <property type="entry name" value="DUF5686"/>
</dbReference>
<gene>
    <name evidence="2" type="ORF">H0H26_03010</name>
</gene>